<dbReference type="Pfam" id="PF00560">
    <property type="entry name" value="LRR_1"/>
    <property type="match status" value="1"/>
</dbReference>
<dbReference type="GO" id="GO:0007165">
    <property type="term" value="P:signal transduction"/>
    <property type="evidence" value="ECO:0007669"/>
    <property type="project" value="InterPro"/>
</dbReference>
<protein>
    <submittedName>
        <fullName evidence="5">Leucine-rich repeat and IQ domain-containing protein 4-like</fullName>
    </submittedName>
</protein>
<dbReference type="SMART" id="SM00005">
    <property type="entry name" value="DEATH"/>
    <property type="match status" value="1"/>
</dbReference>
<keyword evidence="2" id="KW-0677">Repeat</keyword>
<dbReference type="RefSeq" id="XP_019614350.1">
    <property type="nucleotide sequence ID" value="XM_019758791.1"/>
</dbReference>
<dbReference type="Gene3D" id="1.10.533.10">
    <property type="entry name" value="Death Domain, Fas"/>
    <property type="match status" value="1"/>
</dbReference>
<dbReference type="SUPFAM" id="SSF52047">
    <property type="entry name" value="RNI-like"/>
    <property type="match status" value="1"/>
</dbReference>
<sequence length="488" mass="55045">MSTLRNISSFRCVKDGWKTLDLSNQNLLVIPPAIFEHVDLERLDLQDNNICTAVVPREAASLASLVILDLGNNTNLGHLPRQIGLLAKLRELRVQRCGIEKLPEELYNLQTLEVLVAPGNKITTLSEEVDRLYNLKEIWLGENELESLPGTLCVLSNLHTLSLYKNKLSSLPPGIANLQTLKLLSIQSNRFTALPGDICKLCNLQVLHVGDNVIHELPENITKLTKLRVLSISASHFKVFPAQVLHLWALEELYMGRWSGPGRRSFVPKDIAMLRNLKRLAVDVCGLESLPDGVGALTHLEYLSLSYNRLSYLPPQILTLTNLKVLKLKNNGMTSLPSAMHRLGNIEQIDVSGNPLTYPPAEVLNGGVAAIMAFLTEEARLERIRREKEDREFSQLMNTLSADVDRAEWRWIGRELGLTDLELHAIQEDAQDNVQEQTYKVLMTWREQAGECATLDRLVEHLRSIRLHHLAEALQDMREKRHLADPVL</sequence>
<dbReference type="SMART" id="SM00365">
    <property type="entry name" value="LRR_SD22"/>
    <property type="match status" value="7"/>
</dbReference>
<dbReference type="Pfam" id="PF13855">
    <property type="entry name" value="LRR_8"/>
    <property type="match status" value="1"/>
</dbReference>
<dbReference type="Proteomes" id="UP000515135">
    <property type="component" value="Unplaced"/>
</dbReference>
<proteinExistence type="predicted"/>
<dbReference type="Gene3D" id="3.80.10.10">
    <property type="entry name" value="Ribonuclease Inhibitor"/>
    <property type="match status" value="3"/>
</dbReference>
<dbReference type="PROSITE" id="PS51450">
    <property type="entry name" value="LRR"/>
    <property type="match status" value="2"/>
</dbReference>
<dbReference type="GeneID" id="109462257"/>
<dbReference type="SUPFAM" id="SSF47986">
    <property type="entry name" value="DEATH domain"/>
    <property type="match status" value="1"/>
</dbReference>
<accession>A0A6P4XCU1</accession>
<name>A0A6P4XCU1_BRABE</name>
<dbReference type="InterPro" id="IPR032675">
    <property type="entry name" value="LRR_dom_sf"/>
</dbReference>
<evidence type="ECO:0000259" key="3">
    <source>
        <dbReference type="PROSITE" id="PS50017"/>
    </source>
</evidence>
<dbReference type="SMART" id="SM00369">
    <property type="entry name" value="LRR_TYP"/>
    <property type="match status" value="11"/>
</dbReference>
<keyword evidence="1" id="KW-0433">Leucine-rich repeat</keyword>
<evidence type="ECO:0000256" key="2">
    <source>
        <dbReference type="ARBA" id="ARBA00022737"/>
    </source>
</evidence>
<dbReference type="PANTHER" id="PTHR48051">
    <property type="match status" value="1"/>
</dbReference>
<evidence type="ECO:0000313" key="5">
    <source>
        <dbReference type="RefSeq" id="XP_019614350.1"/>
    </source>
</evidence>
<dbReference type="CDD" id="cd01670">
    <property type="entry name" value="Death"/>
    <property type="match status" value="1"/>
</dbReference>
<dbReference type="KEGG" id="bbel:109462257"/>
<reference evidence="5" key="1">
    <citation type="submission" date="2025-08" db="UniProtKB">
        <authorList>
            <consortium name="RefSeq"/>
        </authorList>
    </citation>
    <scope>IDENTIFICATION</scope>
    <source>
        <tissue evidence="5">Gonad</tissue>
    </source>
</reference>
<dbReference type="InterPro" id="IPR011029">
    <property type="entry name" value="DEATH-like_dom_sf"/>
</dbReference>
<dbReference type="OrthoDB" id="660555at2759"/>
<dbReference type="GO" id="GO:0005737">
    <property type="term" value="C:cytoplasm"/>
    <property type="evidence" value="ECO:0007669"/>
    <property type="project" value="TreeGrafter"/>
</dbReference>
<feature type="domain" description="Death" evidence="3">
    <location>
        <begin position="407"/>
        <end position="478"/>
    </location>
</feature>
<dbReference type="SMART" id="SM00364">
    <property type="entry name" value="LRR_BAC"/>
    <property type="match status" value="6"/>
</dbReference>
<dbReference type="InterPro" id="IPR001611">
    <property type="entry name" value="Leu-rich_rpt"/>
</dbReference>
<dbReference type="Pfam" id="PF00531">
    <property type="entry name" value="Death"/>
    <property type="match status" value="1"/>
</dbReference>
<dbReference type="Pfam" id="PF23598">
    <property type="entry name" value="LRR_14"/>
    <property type="match status" value="1"/>
</dbReference>
<evidence type="ECO:0000256" key="1">
    <source>
        <dbReference type="ARBA" id="ARBA00022614"/>
    </source>
</evidence>
<organism evidence="4 5">
    <name type="scientific">Branchiostoma belcheri</name>
    <name type="common">Amphioxus</name>
    <dbReference type="NCBI Taxonomy" id="7741"/>
    <lineage>
        <taxon>Eukaryota</taxon>
        <taxon>Metazoa</taxon>
        <taxon>Chordata</taxon>
        <taxon>Cephalochordata</taxon>
        <taxon>Leptocardii</taxon>
        <taxon>Amphioxiformes</taxon>
        <taxon>Branchiostomatidae</taxon>
        <taxon>Branchiostoma</taxon>
    </lineage>
</organism>
<dbReference type="PANTHER" id="PTHR48051:SF1">
    <property type="entry name" value="RAS SUPPRESSOR PROTEIN 1"/>
    <property type="match status" value="1"/>
</dbReference>
<evidence type="ECO:0000313" key="4">
    <source>
        <dbReference type="Proteomes" id="UP000515135"/>
    </source>
</evidence>
<dbReference type="InterPro" id="IPR055414">
    <property type="entry name" value="LRR_R13L4/SHOC2-like"/>
</dbReference>
<keyword evidence="4" id="KW-1185">Reference proteome</keyword>
<dbReference type="InterPro" id="IPR003591">
    <property type="entry name" value="Leu-rich_rpt_typical-subtyp"/>
</dbReference>
<gene>
    <name evidence="5" type="primary">LOC109462257</name>
</gene>
<dbReference type="InterPro" id="IPR000488">
    <property type="entry name" value="Death_dom"/>
</dbReference>
<dbReference type="AlphaFoldDB" id="A0A6P4XCU1"/>
<dbReference type="InterPro" id="IPR050216">
    <property type="entry name" value="LRR_domain-containing"/>
</dbReference>
<dbReference type="PROSITE" id="PS50017">
    <property type="entry name" value="DEATH_DOMAIN"/>
    <property type="match status" value="1"/>
</dbReference>